<evidence type="ECO:0000313" key="1">
    <source>
        <dbReference type="EMBL" id="KKN35217.1"/>
    </source>
</evidence>
<name>A0A0F9QDW1_9ZZZZ</name>
<dbReference type="PROSITE" id="PS51257">
    <property type="entry name" value="PROKAR_LIPOPROTEIN"/>
    <property type="match status" value="1"/>
</dbReference>
<dbReference type="AlphaFoldDB" id="A0A0F9QDW1"/>
<protein>
    <recommendedName>
        <fullName evidence="2">Phage protein Gp37/Gp68</fullName>
    </recommendedName>
</protein>
<dbReference type="InterPro" id="IPR011101">
    <property type="entry name" value="DUF5131"/>
</dbReference>
<reference evidence="1" key="1">
    <citation type="journal article" date="2015" name="Nature">
        <title>Complex archaea that bridge the gap between prokaryotes and eukaryotes.</title>
        <authorList>
            <person name="Spang A."/>
            <person name="Saw J.H."/>
            <person name="Jorgensen S.L."/>
            <person name="Zaremba-Niedzwiedzka K."/>
            <person name="Martijn J."/>
            <person name="Lind A.E."/>
            <person name="van Eijk R."/>
            <person name="Schleper C."/>
            <person name="Guy L."/>
            <person name="Ettema T.J."/>
        </authorList>
    </citation>
    <scope>NUCLEOTIDE SEQUENCE</scope>
</reference>
<organism evidence="1">
    <name type="scientific">marine sediment metagenome</name>
    <dbReference type="NCBI Taxonomy" id="412755"/>
    <lineage>
        <taxon>unclassified sequences</taxon>
        <taxon>metagenomes</taxon>
        <taxon>ecological metagenomes</taxon>
    </lineage>
</organism>
<dbReference type="Pfam" id="PF07505">
    <property type="entry name" value="DUF5131"/>
    <property type="match status" value="1"/>
</dbReference>
<comment type="caution">
    <text evidence="1">The sequence shown here is derived from an EMBL/GenBank/DDBJ whole genome shotgun (WGS) entry which is preliminary data.</text>
</comment>
<sequence>MDRSKISWCDYSGGNLNFVLGCTPESEGCQNCYARALYERWGNDFSQVKMYPEKLAKFHCMRFPTEGNVRGPGSRPIAFVVDMGDLFHDEITDQFIMDALDIMCSLSHVDFLLLTKRAFRMAQIISTWAKQAEGRLPRNIWPGITAENEERFADRWDHLAYAPASGPKWVSVEPMLESMDMMFPEMVEYGWRLPEWVVCGAESGPNRRPFDVAWAADLKRQCDERGIAFFGKQDSGFSPGVPLLIDGREWKAWPR</sequence>
<dbReference type="EMBL" id="LAZR01002054">
    <property type="protein sequence ID" value="KKN35217.1"/>
    <property type="molecule type" value="Genomic_DNA"/>
</dbReference>
<gene>
    <name evidence="1" type="ORF">LCGC14_0785890</name>
</gene>
<proteinExistence type="predicted"/>
<accession>A0A0F9QDW1</accession>
<evidence type="ECO:0008006" key="2">
    <source>
        <dbReference type="Google" id="ProtNLM"/>
    </source>
</evidence>